<reference evidence="2" key="1">
    <citation type="submission" date="2016-07" db="EMBL/GenBank/DDBJ databases">
        <authorList>
            <person name="Florea S."/>
            <person name="Webb J.S."/>
            <person name="Jaromczyk J."/>
            <person name="Schardl C.L."/>
        </authorList>
    </citation>
    <scope>NUCLEOTIDE SEQUENCE [LARGE SCALE GENOMIC DNA]</scope>
    <source>
        <strain evidence="2">1YdBTEX2</strain>
    </source>
</reference>
<organism evidence="1 2">
    <name type="scientific">Pseudomonas veronii 1YdBTEX2</name>
    <dbReference type="NCBI Taxonomy" id="1295141"/>
    <lineage>
        <taxon>Bacteria</taxon>
        <taxon>Pseudomonadati</taxon>
        <taxon>Pseudomonadota</taxon>
        <taxon>Gammaproteobacteria</taxon>
        <taxon>Pseudomonadales</taxon>
        <taxon>Pseudomonadaceae</taxon>
        <taxon>Pseudomonas</taxon>
    </lineage>
</organism>
<sequence length="77" mass="8548">MLFRVRKKDSTGYFTGTWNDREGQPKPCTTPLSITEAVNPKAWIFRTGKGRCSLKVGFLGGKIIENDGDLIFQPEGA</sequence>
<protein>
    <submittedName>
        <fullName evidence="1">Uncharacterized protein</fullName>
    </submittedName>
</protein>
<dbReference type="Proteomes" id="UP000245431">
    <property type="component" value="Chromosome PVE_r1"/>
</dbReference>
<proteinExistence type="predicted"/>
<dbReference type="EMBL" id="LT599583">
    <property type="protein sequence ID" value="SBW79992.1"/>
    <property type="molecule type" value="Genomic_DNA"/>
</dbReference>
<evidence type="ECO:0000313" key="2">
    <source>
        <dbReference type="Proteomes" id="UP000245431"/>
    </source>
</evidence>
<accession>A0A1D3JVF4</accession>
<evidence type="ECO:0000313" key="1">
    <source>
        <dbReference type="EMBL" id="SBW79992.1"/>
    </source>
</evidence>
<dbReference type="AlphaFoldDB" id="A0A1D3JVF4"/>
<name>A0A1D3JVF4_PSEVE</name>
<gene>
    <name evidence="1" type="ORF">PVE_R1G2106</name>
</gene>